<protein>
    <submittedName>
        <fullName evidence="2">PEP-CTERM sorting domain-containing protein</fullName>
    </submittedName>
</protein>
<sequence length="233" mass="23591">MTRILILASIALAALTVLPPPAAATPITVSIDPNIVFTGYTPNGSAPWLSAQFTSSVGSDTGTLVLSSSTGASDFVQGLSSKKSTAGWAFYLNQALSGLTCTAGNCADNNALYIASGVNTGPVPGTFNLAFGWSSGSRFVGGDSATYVLTFSNLLTGSPFVENGSNWSSVAHVQGITGGCSGWIVSGDGSGAQDSGPCTRAPLVPVPEPGELGIFGLGLLLGGLLLSLRRRYH</sequence>
<organism evidence="2 3">
    <name type="scientific">Rhodanobacter terrae</name>
    <dbReference type="NCBI Taxonomy" id="418647"/>
    <lineage>
        <taxon>Bacteria</taxon>
        <taxon>Pseudomonadati</taxon>
        <taxon>Pseudomonadota</taxon>
        <taxon>Gammaproteobacteria</taxon>
        <taxon>Lysobacterales</taxon>
        <taxon>Rhodanobacteraceae</taxon>
        <taxon>Rhodanobacter</taxon>
    </lineage>
</organism>
<accession>A0ABW0T1N8</accession>
<dbReference type="EMBL" id="JBHSNG010000037">
    <property type="protein sequence ID" value="MFC5583217.1"/>
    <property type="molecule type" value="Genomic_DNA"/>
</dbReference>
<evidence type="ECO:0000256" key="1">
    <source>
        <dbReference type="SAM" id="SignalP"/>
    </source>
</evidence>
<dbReference type="NCBIfam" id="TIGR02595">
    <property type="entry name" value="PEP_CTERM"/>
    <property type="match status" value="1"/>
</dbReference>
<feature type="signal peptide" evidence="1">
    <location>
        <begin position="1"/>
        <end position="24"/>
    </location>
</feature>
<comment type="caution">
    <text evidence="2">The sequence shown here is derived from an EMBL/GenBank/DDBJ whole genome shotgun (WGS) entry which is preliminary data.</text>
</comment>
<name>A0ABW0T1N8_9GAMM</name>
<keyword evidence="1" id="KW-0732">Signal</keyword>
<evidence type="ECO:0000313" key="3">
    <source>
        <dbReference type="Proteomes" id="UP001596111"/>
    </source>
</evidence>
<reference evidence="3" key="1">
    <citation type="journal article" date="2019" name="Int. J. Syst. Evol. Microbiol.">
        <title>The Global Catalogue of Microorganisms (GCM) 10K type strain sequencing project: providing services to taxonomists for standard genome sequencing and annotation.</title>
        <authorList>
            <consortium name="The Broad Institute Genomics Platform"/>
            <consortium name="The Broad Institute Genome Sequencing Center for Infectious Disease"/>
            <person name="Wu L."/>
            <person name="Ma J."/>
        </authorList>
    </citation>
    <scope>NUCLEOTIDE SEQUENCE [LARGE SCALE GENOMIC DNA]</scope>
    <source>
        <strain evidence="3">CGMCC 1.13587</strain>
    </source>
</reference>
<dbReference type="InterPro" id="IPR013424">
    <property type="entry name" value="Ice-binding_C"/>
</dbReference>
<gene>
    <name evidence="2" type="ORF">ACFPPB_19055</name>
</gene>
<feature type="chain" id="PRO_5047068327" evidence="1">
    <location>
        <begin position="25"/>
        <end position="233"/>
    </location>
</feature>
<evidence type="ECO:0000313" key="2">
    <source>
        <dbReference type="EMBL" id="MFC5583217.1"/>
    </source>
</evidence>
<proteinExistence type="predicted"/>
<keyword evidence="3" id="KW-1185">Reference proteome</keyword>
<dbReference type="Proteomes" id="UP001596111">
    <property type="component" value="Unassembled WGS sequence"/>
</dbReference>
<dbReference type="RefSeq" id="WP_377330037.1">
    <property type="nucleotide sequence ID" value="NZ_JBHSNG010000037.1"/>
</dbReference>